<dbReference type="PANTHER" id="PTHR35561:SF1">
    <property type="entry name" value="RNA 2',3'-CYCLIC PHOSPHODIESTERASE"/>
    <property type="match status" value="1"/>
</dbReference>
<dbReference type="SUPFAM" id="SSF55144">
    <property type="entry name" value="LigT-like"/>
    <property type="match status" value="1"/>
</dbReference>
<evidence type="ECO:0000313" key="4">
    <source>
        <dbReference type="EMBL" id="MBM7077963.1"/>
    </source>
</evidence>
<keyword evidence="5" id="KW-1185">Reference proteome</keyword>
<dbReference type="NCBIfam" id="TIGR02258">
    <property type="entry name" value="2_5_ligase"/>
    <property type="match status" value="1"/>
</dbReference>
<comment type="caution">
    <text evidence="4">The sequence shown here is derived from an EMBL/GenBank/DDBJ whole genome shotgun (WGS) entry which is preliminary data.</text>
</comment>
<dbReference type="HAMAP" id="MF_01940">
    <property type="entry name" value="RNA_CPDase"/>
    <property type="match status" value="1"/>
</dbReference>
<dbReference type="Pfam" id="PF13563">
    <property type="entry name" value="2_5_RNA_ligase2"/>
    <property type="match status" value="1"/>
</dbReference>
<dbReference type="Gene3D" id="3.90.1140.10">
    <property type="entry name" value="Cyclic phosphodiesterase"/>
    <property type="match status" value="1"/>
</dbReference>
<feature type="active site" description="Proton donor" evidence="2">
    <location>
        <position position="45"/>
    </location>
</feature>
<dbReference type="EC" id="3.1.4.58" evidence="2"/>
<evidence type="ECO:0000256" key="3">
    <source>
        <dbReference type="SAM" id="MobiDB-lite"/>
    </source>
</evidence>
<feature type="short sequence motif" description="HXTX 1" evidence="2">
    <location>
        <begin position="45"/>
        <end position="48"/>
    </location>
</feature>
<accession>A0ABS2IUE1</accession>
<dbReference type="InterPro" id="IPR004175">
    <property type="entry name" value="RNA_CPDase"/>
</dbReference>
<gene>
    <name evidence="4" type="primary">thpR</name>
    <name evidence="4" type="ORF">JQX11_16690</name>
</gene>
<dbReference type="InterPro" id="IPR009097">
    <property type="entry name" value="Cyclic_Pdiesterase"/>
</dbReference>
<evidence type="ECO:0000313" key="5">
    <source>
        <dbReference type="Proteomes" id="UP001518872"/>
    </source>
</evidence>
<sequence>MRLFVAVYPPPSAVADLTARTARLRVGTATAAGLDVRLTQPAHLHVTLAFLGEVTPGRLPEVQGALAAAAGTARAGWTHPPRLRLGGGGCFGQGRSTVLWVDVLGEAPALRTLARLIRAELDRAGLPYDGKPFRPHLTVARPGDRLTPSEVEADRLALDAHLGPSWPATDLVLVHSRPGPHHTPLTSWPLAPRPPARPDALPRPAALPRRDGGDTAVSERSDTATSPPLS</sequence>
<feature type="compositionally biased region" description="Low complexity" evidence="3">
    <location>
        <begin position="198"/>
        <end position="207"/>
    </location>
</feature>
<feature type="active site" description="Proton acceptor" evidence="2">
    <location>
        <position position="136"/>
    </location>
</feature>
<feature type="region of interest" description="Disordered" evidence="3">
    <location>
        <begin position="173"/>
        <end position="230"/>
    </location>
</feature>
<feature type="compositionally biased region" description="Basic and acidic residues" evidence="3">
    <location>
        <begin position="208"/>
        <end position="222"/>
    </location>
</feature>
<organism evidence="4 5">
    <name type="scientific">Micromonospora humida</name>
    <dbReference type="NCBI Taxonomy" id="2809018"/>
    <lineage>
        <taxon>Bacteria</taxon>
        <taxon>Bacillati</taxon>
        <taxon>Actinomycetota</taxon>
        <taxon>Actinomycetes</taxon>
        <taxon>Micromonosporales</taxon>
        <taxon>Micromonosporaceae</taxon>
        <taxon>Micromonospora</taxon>
    </lineage>
</organism>
<reference evidence="4 5" key="1">
    <citation type="submission" date="2021-02" db="EMBL/GenBank/DDBJ databases">
        <authorList>
            <person name="Ra J.-S."/>
        </authorList>
    </citation>
    <scope>NUCLEOTIDE SEQUENCE [LARGE SCALE GENOMIC DNA]</scope>
    <source>
        <strain evidence="4 5">MMS20-R1-14</strain>
    </source>
</reference>
<protein>
    <recommendedName>
        <fullName evidence="2">RNA 2',3'-cyclic phosphodiesterase</fullName>
        <shortName evidence="2">RNA 2',3'-CPDase</shortName>
        <ecNumber evidence="2">3.1.4.58</ecNumber>
    </recommendedName>
</protein>
<comment type="similarity">
    <text evidence="2">Belongs to the 2H phosphoesterase superfamily. ThpR family.</text>
</comment>
<evidence type="ECO:0000256" key="1">
    <source>
        <dbReference type="ARBA" id="ARBA00022801"/>
    </source>
</evidence>
<dbReference type="PANTHER" id="PTHR35561">
    <property type="entry name" value="RNA 2',3'-CYCLIC PHOSPHODIESTERASE"/>
    <property type="match status" value="1"/>
</dbReference>
<comment type="catalytic activity">
    <reaction evidence="2">
        <text>a 3'-end 2',3'-cyclophospho-ribonucleotide-RNA + H2O = a 3'-end 2'-phospho-ribonucleotide-RNA + H(+)</text>
        <dbReference type="Rhea" id="RHEA:11828"/>
        <dbReference type="Rhea" id="RHEA-COMP:10464"/>
        <dbReference type="Rhea" id="RHEA-COMP:17353"/>
        <dbReference type="ChEBI" id="CHEBI:15377"/>
        <dbReference type="ChEBI" id="CHEBI:15378"/>
        <dbReference type="ChEBI" id="CHEBI:83064"/>
        <dbReference type="ChEBI" id="CHEBI:173113"/>
        <dbReference type="EC" id="3.1.4.58"/>
    </reaction>
</comment>
<name>A0ABS2IUE1_9ACTN</name>
<dbReference type="EMBL" id="JAFEUC010000007">
    <property type="protein sequence ID" value="MBM7077963.1"/>
    <property type="molecule type" value="Genomic_DNA"/>
</dbReference>
<keyword evidence="1 2" id="KW-0378">Hydrolase</keyword>
<dbReference type="Proteomes" id="UP001518872">
    <property type="component" value="Unassembled WGS sequence"/>
</dbReference>
<evidence type="ECO:0000256" key="2">
    <source>
        <dbReference type="HAMAP-Rule" id="MF_01940"/>
    </source>
</evidence>
<proteinExistence type="inferred from homology"/>
<feature type="short sequence motif" description="HXTX 2" evidence="2">
    <location>
        <begin position="136"/>
        <end position="139"/>
    </location>
</feature>
<comment type="function">
    <text evidence="2">Hydrolyzes RNA 2',3'-cyclic phosphodiester to an RNA 2'-phosphomonoester.</text>
</comment>